<protein>
    <recommendedName>
        <fullName evidence="1">Ricin B lectin domain-containing protein</fullName>
    </recommendedName>
</protein>
<name>A0A8H3GHC9_9AGAM</name>
<feature type="domain" description="Ricin B lectin" evidence="1">
    <location>
        <begin position="19"/>
        <end position="87"/>
    </location>
</feature>
<dbReference type="AlphaFoldDB" id="A0A8H3GHC9"/>
<sequence length="160" mass="17983">MSGSLSPDQRPCSCNSQHSFVVPPGTYFIKNVMTGTLIDLRSSGREEGTVIQSWSYVGGNNQKWKLESSGYGQSVILRSVHANSYIWVPYQLHAQEILTKASFTAQQWVISNADRGFYISPVQYPEYVLDLFYGSSANSAKIGLWKNLQADNQKWYFVPA</sequence>
<dbReference type="InterPro" id="IPR000772">
    <property type="entry name" value="Ricin_B_lectin"/>
</dbReference>
<reference evidence="2" key="1">
    <citation type="submission" date="2021-01" db="EMBL/GenBank/DDBJ databases">
        <authorList>
            <person name="Kaushik A."/>
        </authorList>
    </citation>
    <scope>NUCLEOTIDE SEQUENCE</scope>
    <source>
        <strain evidence="2">AG4-RS23</strain>
    </source>
</reference>
<gene>
    <name evidence="2" type="ORF">RDB_LOCUS53325</name>
</gene>
<dbReference type="SUPFAM" id="SSF50370">
    <property type="entry name" value="Ricin B-like lectins"/>
    <property type="match status" value="1"/>
</dbReference>
<evidence type="ECO:0000313" key="3">
    <source>
        <dbReference type="Proteomes" id="UP000663861"/>
    </source>
</evidence>
<accession>A0A8H3GHC9</accession>
<dbReference type="PROSITE" id="PS50231">
    <property type="entry name" value="RICIN_B_LECTIN"/>
    <property type="match status" value="1"/>
</dbReference>
<dbReference type="Gene3D" id="2.80.10.50">
    <property type="match status" value="1"/>
</dbReference>
<dbReference type="EMBL" id="CAJMWY010000871">
    <property type="protein sequence ID" value="CAE6450038.1"/>
    <property type="molecule type" value="Genomic_DNA"/>
</dbReference>
<organism evidence="2 3">
    <name type="scientific">Rhizoctonia solani</name>
    <dbReference type="NCBI Taxonomy" id="456999"/>
    <lineage>
        <taxon>Eukaryota</taxon>
        <taxon>Fungi</taxon>
        <taxon>Dikarya</taxon>
        <taxon>Basidiomycota</taxon>
        <taxon>Agaricomycotina</taxon>
        <taxon>Agaricomycetes</taxon>
        <taxon>Cantharellales</taxon>
        <taxon>Ceratobasidiaceae</taxon>
        <taxon>Rhizoctonia</taxon>
    </lineage>
</organism>
<dbReference type="InterPro" id="IPR035992">
    <property type="entry name" value="Ricin_B-like_lectins"/>
</dbReference>
<dbReference type="Proteomes" id="UP000663861">
    <property type="component" value="Unassembled WGS sequence"/>
</dbReference>
<proteinExistence type="predicted"/>
<evidence type="ECO:0000313" key="2">
    <source>
        <dbReference type="EMBL" id="CAE6450038.1"/>
    </source>
</evidence>
<evidence type="ECO:0000259" key="1">
    <source>
        <dbReference type="Pfam" id="PF14200"/>
    </source>
</evidence>
<dbReference type="Pfam" id="PF14200">
    <property type="entry name" value="RicinB_lectin_2"/>
    <property type="match status" value="1"/>
</dbReference>
<comment type="caution">
    <text evidence="2">The sequence shown here is derived from an EMBL/GenBank/DDBJ whole genome shotgun (WGS) entry which is preliminary data.</text>
</comment>